<evidence type="ECO:0000313" key="3">
    <source>
        <dbReference type="Proteomes" id="UP000535182"/>
    </source>
</evidence>
<accession>A0A9X0U4I1</accession>
<name>A0A9X0U4I1_9BACT</name>
<comment type="caution">
    <text evidence="2">The sequence shown here is derived from an EMBL/GenBank/DDBJ whole genome shotgun (WGS) entry which is preliminary data.</text>
</comment>
<dbReference type="PANTHER" id="PTHR43312">
    <property type="entry name" value="D-THREO-ALDOSE 1-DEHYDROGENASE"/>
    <property type="match status" value="1"/>
</dbReference>
<feature type="domain" description="NADP-dependent oxidoreductase" evidence="1">
    <location>
        <begin position="31"/>
        <end position="238"/>
    </location>
</feature>
<dbReference type="Proteomes" id="UP000535182">
    <property type="component" value="Unassembled WGS sequence"/>
</dbReference>
<keyword evidence="3" id="KW-1185">Reference proteome</keyword>
<dbReference type="SUPFAM" id="SSF51430">
    <property type="entry name" value="NAD(P)-linked oxidoreductase"/>
    <property type="match status" value="1"/>
</dbReference>
<dbReference type="RefSeq" id="WP_183977741.1">
    <property type="nucleotide sequence ID" value="NZ_JACHEB010000006.1"/>
</dbReference>
<dbReference type="PANTHER" id="PTHR43312:SF1">
    <property type="entry name" value="NADP-DEPENDENT OXIDOREDUCTASE DOMAIN-CONTAINING PROTEIN"/>
    <property type="match status" value="1"/>
</dbReference>
<evidence type="ECO:0000259" key="1">
    <source>
        <dbReference type="Pfam" id="PF00248"/>
    </source>
</evidence>
<reference evidence="2 3" key="1">
    <citation type="submission" date="2020-08" db="EMBL/GenBank/DDBJ databases">
        <title>Genomic Encyclopedia of Type Strains, Phase IV (KMG-V): Genome sequencing to study the core and pangenomes of soil and plant-associated prokaryotes.</title>
        <authorList>
            <person name="Whitman W."/>
        </authorList>
    </citation>
    <scope>NUCLEOTIDE SEQUENCE [LARGE SCALE GENOMIC DNA]</scope>
    <source>
        <strain evidence="2 3">X5P2</strain>
    </source>
</reference>
<dbReference type="InterPro" id="IPR036812">
    <property type="entry name" value="NAD(P)_OxRdtase_dom_sf"/>
</dbReference>
<evidence type="ECO:0000313" key="2">
    <source>
        <dbReference type="EMBL" id="MBB5329348.1"/>
    </source>
</evidence>
<gene>
    <name evidence="2" type="ORF">HDF14_002966</name>
</gene>
<dbReference type="InterPro" id="IPR053135">
    <property type="entry name" value="AKR2_Oxidoreductase"/>
</dbReference>
<dbReference type="EMBL" id="JACHEB010000006">
    <property type="protein sequence ID" value="MBB5329348.1"/>
    <property type="molecule type" value="Genomic_DNA"/>
</dbReference>
<proteinExistence type="predicted"/>
<dbReference type="CDD" id="cd19095">
    <property type="entry name" value="AKR_PA4992-like"/>
    <property type="match status" value="1"/>
</dbReference>
<protein>
    <submittedName>
        <fullName evidence="2">Aryl-alcohol dehydrogenase-like predicted oxidoreductase</fullName>
    </submittedName>
</protein>
<dbReference type="InterPro" id="IPR023210">
    <property type="entry name" value="NADP_OxRdtase_dom"/>
</dbReference>
<dbReference type="Gene3D" id="3.20.20.100">
    <property type="entry name" value="NADP-dependent oxidoreductase domain"/>
    <property type="match status" value="1"/>
</dbReference>
<dbReference type="Pfam" id="PF00248">
    <property type="entry name" value="Aldo_ket_red"/>
    <property type="match status" value="1"/>
</dbReference>
<dbReference type="AlphaFoldDB" id="A0A9X0U4I1"/>
<organism evidence="2 3">
    <name type="scientific">Tunturiibacter gelidiferens</name>
    <dbReference type="NCBI Taxonomy" id="3069689"/>
    <lineage>
        <taxon>Bacteria</taxon>
        <taxon>Pseudomonadati</taxon>
        <taxon>Acidobacteriota</taxon>
        <taxon>Terriglobia</taxon>
        <taxon>Terriglobales</taxon>
        <taxon>Acidobacteriaceae</taxon>
        <taxon>Tunturiibacter</taxon>
    </lineage>
</organism>
<sequence length="281" mass="31027">MTDLRAATTQSPQRWSLPNSLFPSVGRRLTLGLGLIGIGKPWGHANDSVPDEASVRQLLETAFSLGIRYFDTAPSYGVSEQRFSGFLRSLTPIQRASLTIATKFGEHWDAARQQPFVDHRYDALFRSLDDSLERLGKIDILQLHKTTAAALRSSDLHRVFRHAESLGIRNLGASVSDLESTAIALDLQNLSVLQLPLNPSSLQFHEVVRQATDAGILVVTNRPFAMGSLLYAEQPITKHAAFNFLNRATFDGVVLTGTKSAEHLHENWTAFHQAVLCEPTS</sequence>